<name>A0A1A6HCA3_NEOLE</name>
<keyword evidence="2" id="KW-1064">Adaptive immunity</keyword>
<dbReference type="InterPro" id="IPR013783">
    <property type="entry name" value="Ig-like_fold"/>
</dbReference>
<dbReference type="GO" id="GO:0002250">
    <property type="term" value="P:adaptive immune response"/>
    <property type="evidence" value="ECO:0007669"/>
    <property type="project" value="UniProtKB-KW"/>
</dbReference>
<gene>
    <name evidence="4" type="ORF">A6R68_14200</name>
</gene>
<keyword evidence="3" id="KW-0393">Immunoglobulin domain</keyword>
<evidence type="ECO:0000256" key="3">
    <source>
        <dbReference type="ARBA" id="ARBA00023319"/>
    </source>
</evidence>
<dbReference type="STRING" id="56216.A0A1A6HCA3"/>
<proteinExistence type="predicted"/>
<evidence type="ECO:0000256" key="1">
    <source>
        <dbReference type="ARBA" id="ARBA00022859"/>
    </source>
</evidence>
<dbReference type="InterPro" id="IPR036179">
    <property type="entry name" value="Ig-like_dom_sf"/>
</dbReference>
<reference evidence="4 5" key="1">
    <citation type="submission" date="2016-06" db="EMBL/GenBank/DDBJ databases">
        <title>The Draft Genome Sequence and Annotation of the Desert Woodrat Neotoma lepida.</title>
        <authorList>
            <person name="Campbell M."/>
            <person name="Oakeson K.F."/>
            <person name="Yandell M."/>
            <person name="Halpert J.R."/>
            <person name="Dearing D."/>
        </authorList>
    </citation>
    <scope>NUCLEOTIDE SEQUENCE [LARGE SCALE GENOMIC DNA]</scope>
    <source>
        <strain evidence="4">417</strain>
        <tissue evidence="4">Liver</tissue>
    </source>
</reference>
<evidence type="ECO:0000256" key="2">
    <source>
        <dbReference type="ARBA" id="ARBA00023130"/>
    </source>
</evidence>
<keyword evidence="1" id="KW-0391">Immunity</keyword>
<dbReference type="AlphaFoldDB" id="A0A1A6HCA3"/>
<sequence>MNTEVIQNPRHLVKGKEQKAKMDCTPIKGHSYVYWYYKKPGEELKFLVYFQNADIIDKT</sequence>
<dbReference type="SUPFAM" id="SSF48726">
    <property type="entry name" value="Immunoglobulin"/>
    <property type="match status" value="1"/>
</dbReference>
<dbReference type="GO" id="GO:0005886">
    <property type="term" value="C:plasma membrane"/>
    <property type="evidence" value="ECO:0007669"/>
    <property type="project" value="TreeGrafter"/>
</dbReference>
<evidence type="ECO:0008006" key="6">
    <source>
        <dbReference type="Google" id="ProtNLM"/>
    </source>
</evidence>
<evidence type="ECO:0000313" key="4">
    <source>
        <dbReference type="EMBL" id="OBS75262.1"/>
    </source>
</evidence>
<feature type="non-terminal residue" evidence="4">
    <location>
        <position position="59"/>
    </location>
</feature>
<evidence type="ECO:0000313" key="5">
    <source>
        <dbReference type="Proteomes" id="UP000092124"/>
    </source>
</evidence>
<comment type="caution">
    <text evidence="4">The sequence shown here is derived from an EMBL/GenBank/DDBJ whole genome shotgun (WGS) entry which is preliminary data.</text>
</comment>
<dbReference type="Proteomes" id="UP000092124">
    <property type="component" value="Unassembled WGS sequence"/>
</dbReference>
<accession>A0A1A6HCA3</accession>
<dbReference type="InterPro" id="IPR050413">
    <property type="entry name" value="TCR_beta_variable"/>
</dbReference>
<dbReference type="OrthoDB" id="9803478at2759"/>
<dbReference type="GO" id="GO:0007166">
    <property type="term" value="P:cell surface receptor signaling pathway"/>
    <property type="evidence" value="ECO:0007669"/>
    <property type="project" value="TreeGrafter"/>
</dbReference>
<organism evidence="4 5">
    <name type="scientific">Neotoma lepida</name>
    <name type="common">Desert woodrat</name>
    <dbReference type="NCBI Taxonomy" id="56216"/>
    <lineage>
        <taxon>Eukaryota</taxon>
        <taxon>Metazoa</taxon>
        <taxon>Chordata</taxon>
        <taxon>Craniata</taxon>
        <taxon>Vertebrata</taxon>
        <taxon>Euteleostomi</taxon>
        <taxon>Mammalia</taxon>
        <taxon>Eutheria</taxon>
        <taxon>Euarchontoglires</taxon>
        <taxon>Glires</taxon>
        <taxon>Rodentia</taxon>
        <taxon>Myomorpha</taxon>
        <taxon>Muroidea</taxon>
        <taxon>Cricetidae</taxon>
        <taxon>Neotominae</taxon>
        <taxon>Neotoma</taxon>
    </lineage>
</organism>
<dbReference type="PANTHER" id="PTHR23268:SF46">
    <property type="entry name" value="IMMUNOGLOBULIN V-SET DOMAIN-CONTAINING PROTEIN"/>
    <property type="match status" value="1"/>
</dbReference>
<dbReference type="PANTHER" id="PTHR23268">
    <property type="entry name" value="T-CELL RECEPTOR BETA CHAIN"/>
    <property type="match status" value="1"/>
</dbReference>
<dbReference type="EMBL" id="LZPO01042531">
    <property type="protein sequence ID" value="OBS75262.1"/>
    <property type="molecule type" value="Genomic_DNA"/>
</dbReference>
<dbReference type="Gene3D" id="2.60.40.10">
    <property type="entry name" value="Immunoglobulins"/>
    <property type="match status" value="1"/>
</dbReference>
<protein>
    <recommendedName>
        <fullName evidence="6">Immunoglobulin V-set domain-containing protein</fullName>
    </recommendedName>
</protein>
<keyword evidence="5" id="KW-1185">Reference proteome</keyword>